<name>A0AAD7ZDW1_DIPPU</name>
<evidence type="ECO:0000259" key="2">
    <source>
        <dbReference type="Pfam" id="PF03015"/>
    </source>
</evidence>
<feature type="transmembrane region" description="Helical" evidence="1">
    <location>
        <begin position="213"/>
        <end position="234"/>
    </location>
</feature>
<gene>
    <name evidence="3" type="ORF">L9F63_005280</name>
</gene>
<comment type="caution">
    <text evidence="3">The sequence shown here is derived from an EMBL/GenBank/DDBJ whole genome shotgun (WGS) entry which is preliminary data.</text>
</comment>
<dbReference type="PANTHER" id="PTHR11011:SF45">
    <property type="entry name" value="FATTY ACYL-COA REDUCTASE CG8306-RELATED"/>
    <property type="match status" value="1"/>
</dbReference>
<reference evidence="3" key="1">
    <citation type="journal article" date="2023" name="IScience">
        <title>Live-bearing cockroach genome reveals convergent evolutionary mechanisms linked to viviparity in insects and beyond.</title>
        <authorList>
            <person name="Fouks B."/>
            <person name="Harrison M.C."/>
            <person name="Mikhailova A.A."/>
            <person name="Marchal E."/>
            <person name="English S."/>
            <person name="Carruthers M."/>
            <person name="Jennings E.C."/>
            <person name="Chiamaka E.L."/>
            <person name="Frigard R.A."/>
            <person name="Pippel M."/>
            <person name="Attardo G.M."/>
            <person name="Benoit J.B."/>
            <person name="Bornberg-Bauer E."/>
            <person name="Tobe S.S."/>
        </authorList>
    </citation>
    <scope>NUCLEOTIDE SEQUENCE</scope>
    <source>
        <strain evidence="3">Stay&amp;Tobe</strain>
    </source>
</reference>
<protein>
    <recommendedName>
        <fullName evidence="2">Fatty acyl-CoA reductase C-terminal domain-containing protein</fullName>
    </recommendedName>
</protein>
<feature type="domain" description="Fatty acyl-CoA reductase C-terminal" evidence="2">
    <location>
        <begin position="103"/>
        <end position="193"/>
    </location>
</feature>
<dbReference type="EMBL" id="JASPKZ010008874">
    <property type="protein sequence ID" value="KAJ9578551.1"/>
    <property type="molecule type" value="Genomic_DNA"/>
</dbReference>
<keyword evidence="1" id="KW-1133">Transmembrane helix</keyword>
<dbReference type="Pfam" id="PF03015">
    <property type="entry name" value="Sterile"/>
    <property type="match status" value="1"/>
</dbReference>
<accession>A0AAD7ZDW1</accession>
<sequence length="259" mass="29708">MGAAKGIVRRLPVSRDVIYDYIPVDIVINELIVAAWHVGTTRPEATPVYHCTSSTTNPFRWQAVEYKINSYLHKYPLKSAVWYPTLKLLPSLLLFRISAIFVHFIPAYILDTLTRLAGGRPIFQEAPINKCSLGRLAPFIFNEWRFPNPHTKDLQQKLSEKDKELFNLDISTMDWEAYFVQMAQGVRRYLNNEHPRTLPAAKRKDSILGYTRGLHALVFALIWWIGSLVLGTSMTKSSWVAVLSYMLFNRCNELSSSLT</sequence>
<keyword evidence="1" id="KW-0472">Membrane</keyword>
<evidence type="ECO:0000313" key="4">
    <source>
        <dbReference type="Proteomes" id="UP001233999"/>
    </source>
</evidence>
<evidence type="ECO:0000313" key="3">
    <source>
        <dbReference type="EMBL" id="KAJ9578551.1"/>
    </source>
</evidence>
<dbReference type="InterPro" id="IPR026055">
    <property type="entry name" value="FAR"/>
</dbReference>
<dbReference type="Gene3D" id="3.40.50.720">
    <property type="entry name" value="NAD(P)-binding Rossmann-like Domain"/>
    <property type="match status" value="1"/>
</dbReference>
<dbReference type="GO" id="GO:0035336">
    <property type="term" value="P:long-chain fatty-acyl-CoA metabolic process"/>
    <property type="evidence" value="ECO:0007669"/>
    <property type="project" value="TreeGrafter"/>
</dbReference>
<dbReference type="InterPro" id="IPR033640">
    <property type="entry name" value="FAR_C"/>
</dbReference>
<dbReference type="PANTHER" id="PTHR11011">
    <property type="entry name" value="MALE STERILITY PROTEIN 2-RELATED"/>
    <property type="match status" value="1"/>
</dbReference>
<dbReference type="AlphaFoldDB" id="A0AAD7ZDW1"/>
<evidence type="ECO:0000256" key="1">
    <source>
        <dbReference type="SAM" id="Phobius"/>
    </source>
</evidence>
<dbReference type="GO" id="GO:0080019">
    <property type="term" value="F:alcohol-forming very long-chain fatty acyl-CoA reductase activity"/>
    <property type="evidence" value="ECO:0007669"/>
    <property type="project" value="InterPro"/>
</dbReference>
<keyword evidence="1" id="KW-0812">Transmembrane</keyword>
<dbReference type="GO" id="GO:0005777">
    <property type="term" value="C:peroxisome"/>
    <property type="evidence" value="ECO:0007669"/>
    <property type="project" value="TreeGrafter"/>
</dbReference>
<dbReference type="CDD" id="cd09071">
    <property type="entry name" value="FAR_C"/>
    <property type="match status" value="1"/>
</dbReference>
<organism evidence="3 4">
    <name type="scientific">Diploptera punctata</name>
    <name type="common">Pacific beetle cockroach</name>
    <dbReference type="NCBI Taxonomy" id="6984"/>
    <lineage>
        <taxon>Eukaryota</taxon>
        <taxon>Metazoa</taxon>
        <taxon>Ecdysozoa</taxon>
        <taxon>Arthropoda</taxon>
        <taxon>Hexapoda</taxon>
        <taxon>Insecta</taxon>
        <taxon>Pterygota</taxon>
        <taxon>Neoptera</taxon>
        <taxon>Polyneoptera</taxon>
        <taxon>Dictyoptera</taxon>
        <taxon>Blattodea</taxon>
        <taxon>Blaberoidea</taxon>
        <taxon>Blaberidae</taxon>
        <taxon>Diplopterinae</taxon>
        <taxon>Diploptera</taxon>
    </lineage>
</organism>
<proteinExistence type="predicted"/>
<reference evidence="3" key="2">
    <citation type="submission" date="2023-05" db="EMBL/GenBank/DDBJ databases">
        <authorList>
            <person name="Fouks B."/>
        </authorList>
    </citation>
    <scope>NUCLEOTIDE SEQUENCE</scope>
    <source>
        <strain evidence="3">Stay&amp;Tobe</strain>
        <tissue evidence="3">Testes</tissue>
    </source>
</reference>
<keyword evidence="4" id="KW-1185">Reference proteome</keyword>
<dbReference type="Proteomes" id="UP001233999">
    <property type="component" value="Unassembled WGS sequence"/>
</dbReference>